<reference evidence="1" key="2">
    <citation type="submission" date="2020-11" db="EMBL/GenBank/DDBJ databases">
        <authorList>
            <person name="McCartney M.A."/>
            <person name="Auch B."/>
            <person name="Kono T."/>
            <person name="Mallez S."/>
            <person name="Becker A."/>
            <person name="Gohl D.M."/>
            <person name="Silverstein K.A.T."/>
            <person name="Koren S."/>
            <person name="Bechman K.B."/>
            <person name="Herman A."/>
            <person name="Abrahante J.E."/>
            <person name="Garbe J."/>
        </authorList>
    </citation>
    <scope>NUCLEOTIDE SEQUENCE</scope>
    <source>
        <strain evidence="1">Duluth1</strain>
        <tissue evidence="1">Whole animal</tissue>
    </source>
</reference>
<organism evidence="1 2">
    <name type="scientific">Dreissena polymorpha</name>
    <name type="common">Zebra mussel</name>
    <name type="synonym">Mytilus polymorpha</name>
    <dbReference type="NCBI Taxonomy" id="45954"/>
    <lineage>
        <taxon>Eukaryota</taxon>
        <taxon>Metazoa</taxon>
        <taxon>Spiralia</taxon>
        <taxon>Lophotrochozoa</taxon>
        <taxon>Mollusca</taxon>
        <taxon>Bivalvia</taxon>
        <taxon>Autobranchia</taxon>
        <taxon>Heteroconchia</taxon>
        <taxon>Euheterodonta</taxon>
        <taxon>Imparidentia</taxon>
        <taxon>Neoheterodontei</taxon>
        <taxon>Myida</taxon>
        <taxon>Dreissenoidea</taxon>
        <taxon>Dreissenidae</taxon>
        <taxon>Dreissena</taxon>
    </lineage>
</organism>
<protein>
    <submittedName>
        <fullName evidence="1">Uncharacterized protein</fullName>
    </submittedName>
</protein>
<name>A0A9D4MC17_DREPO</name>
<dbReference type="EMBL" id="JAIWYP010000002">
    <property type="protein sequence ID" value="KAH3874580.1"/>
    <property type="molecule type" value="Genomic_DNA"/>
</dbReference>
<dbReference type="AlphaFoldDB" id="A0A9D4MC17"/>
<sequence>MVSMQGDVNANEAQIYMPNIVHAKELIEREEKSSLWYQKTIYRYCDKVHTPFTIAAMGNQESQPSDTSTAVFPDGLRKINTELIHERASKSLIFQLFSEWVNSGFIIGRGITDAFLIENK</sequence>
<dbReference type="Proteomes" id="UP000828390">
    <property type="component" value="Unassembled WGS sequence"/>
</dbReference>
<comment type="caution">
    <text evidence="1">The sequence shown here is derived from an EMBL/GenBank/DDBJ whole genome shotgun (WGS) entry which is preliminary data.</text>
</comment>
<evidence type="ECO:0000313" key="2">
    <source>
        <dbReference type="Proteomes" id="UP000828390"/>
    </source>
</evidence>
<reference evidence="1" key="1">
    <citation type="journal article" date="2019" name="bioRxiv">
        <title>The Genome of the Zebra Mussel, Dreissena polymorpha: A Resource for Invasive Species Research.</title>
        <authorList>
            <person name="McCartney M.A."/>
            <person name="Auch B."/>
            <person name="Kono T."/>
            <person name="Mallez S."/>
            <person name="Zhang Y."/>
            <person name="Obille A."/>
            <person name="Becker A."/>
            <person name="Abrahante J.E."/>
            <person name="Garbe J."/>
            <person name="Badalamenti J.P."/>
            <person name="Herman A."/>
            <person name="Mangelson H."/>
            <person name="Liachko I."/>
            <person name="Sullivan S."/>
            <person name="Sone E.D."/>
            <person name="Koren S."/>
            <person name="Silverstein K.A.T."/>
            <person name="Beckman K.B."/>
            <person name="Gohl D.M."/>
        </authorList>
    </citation>
    <scope>NUCLEOTIDE SEQUENCE</scope>
    <source>
        <strain evidence="1">Duluth1</strain>
        <tissue evidence="1">Whole animal</tissue>
    </source>
</reference>
<accession>A0A9D4MC17</accession>
<keyword evidence="2" id="KW-1185">Reference proteome</keyword>
<gene>
    <name evidence="1" type="ORF">DPMN_037827</name>
</gene>
<proteinExistence type="predicted"/>
<evidence type="ECO:0000313" key="1">
    <source>
        <dbReference type="EMBL" id="KAH3874580.1"/>
    </source>
</evidence>